<dbReference type="FunFam" id="3.40.1390.30:FF:000001">
    <property type="entry name" value="GTP cyclohydrolase 1 type 2"/>
    <property type="match status" value="1"/>
</dbReference>
<dbReference type="PANTHER" id="PTHR13799">
    <property type="entry name" value="NGG1 INTERACTING FACTOR 3"/>
    <property type="match status" value="1"/>
</dbReference>
<dbReference type="GO" id="GO:0046872">
    <property type="term" value="F:metal ion binding"/>
    <property type="evidence" value="ECO:0007669"/>
    <property type="project" value="UniProtKB-UniRule"/>
</dbReference>
<dbReference type="InterPro" id="IPR015867">
    <property type="entry name" value="N-reg_PII/ATP_PRibTrfase_C"/>
</dbReference>
<feature type="binding site" evidence="6">
    <location>
        <position position="103"/>
    </location>
    <ligand>
        <name>a divalent metal cation</name>
        <dbReference type="ChEBI" id="CHEBI:60240"/>
        <label>1</label>
    </ligand>
</feature>
<comment type="subunit">
    <text evidence="2">Homohexamer.</text>
</comment>
<dbReference type="InterPro" id="IPR002678">
    <property type="entry name" value="DUF34/NIF3"/>
</dbReference>
<evidence type="ECO:0000256" key="1">
    <source>
        <dbReference type="ARBA" id="ARBA00006964"/>
    </source>
</evidence>
<dbReference type="AlphaFoldDB" id="A0A6J4MKZ1"/>
<dbReference type="NCBIfam" id="TIGR00486">
    <property type="entry name" value="YbgI_SA1388"/>
    <property type="match status" value="1"/>
</dbReference>
<evidence type="ECO:0000256" key="7">
    <source>
        <dbReference type="SAM" id="MobiDB-lite"/>
    </source>
</evidence>
<feature type="binding site" evidence="6">
    <location>
        <position position="360"/>
    </location>
    <ligand>
        <name>a divalent metal cation</name>
        <dbReference type="ChEBI" id="CHEBI:60240"/>
        <label>1</label>
    </ligand>
</feature>
<evidence type="ECO:0000256" key="4">
    <source>
        <dbReference type="ARBA" id="ARBA00022723"/>
    </source>
</evidence>
<evidence type="ECO:0000256" key="6">
    <source>
        <dbReference type="PIRSR" id="PIRSR602678-1"/>
    </source>
</evidence>
<name>A0A6J4MKZ1_9ACTN</name>
<feature type="binding site" evidence="6">
    <location>
        <position position="64"/>
    </location>
    <ligand>
        <name>a divalent metal cation</name>
        <dbReference type="ChEBI" id="CHEBI:60240"/>
        <label>2</label>
    </ligand>
</feature>
<reference evidence="8" key="1">
    <citation type="submission" date="2020-02" db="EMBL/GenBank/DDBJ databases">
        <authorList>
            <person name="Meier V. D."/>
        </authorList>
    </citation>
    <scope>NUCLEOTIDE SEQUENCE</scope>
    <source>
        <strain evidence="8">AVDCRST_MAG72</strain>
    </source>
</reference>
<dbReference type="EMBL" id="CADCUJ010000091">
    <property type="protein sequence ID" value="CAA9360012.1"/>
    <property type="molecule type" value="Genomic_DNA"/>
</dbReference>
<proteinExistence type="inferred from homology"/>
<evidence type="ECO:0000256" key="3">
    <source>
        <dbReference type="ARBA" id="ARBA00022112"/>
    </source>
</evidence>
<feature type="compositionally biased region" description="Low complexity" evidence="7">
    <location>
        <begin position="245"/>
        <end position="262"/>
    </location>
</feature>
<dbReference type="Gene3D" id="3.30.70.120">
    <property type="match status" value="1"/>
</dbReference>
<dbReference type="Gene3D" id="3.40.1390.30">
    <property type="entry name" value="NIF3 (NGG1p interacting factor 3)-like"/>
    <property type="match status" value="2"/>
</dbReference>
<evidence type="ECO:0000313" key="8">
    <source>
        <dbReference type="EMBL" id="CAA9360012.1"/>
    </source>
</evidence>
<gene>
    <name evidence="8" type="ORF">AVDCRST_MAG72-2174</name>
</gene>
<dbReference type="PANTHER" id="PTHR13799:SF14">
    <property type="entry name" value="GTP CYCLOHYDROLASE 1 TYPE 2 HOMOLOG"/>
    <property type="match status" value="1"/>
</dbReference>
<comment type="similarity">
    <text evidence="1 5">Belongs to the GTP cyclohydrolase I type 2/NIF3 family.</text>
</comment>
<dbReference type="InterPro" id="IPR017221">
    <property type="entry name" value="DUF34/NIF3_bac"/>
</dbReference>
<keyword evidence="4 5" id="KW-0479">Metal-binding</keyword>
<dbReference type="SUPFAM" id="SSF102705">
    <property type="entry name" value="NIF3 (NGG1p interacting factor 3)-like"/>
    <property type="match status" value="1"/>
</dbReference>
<feature type="region of interest" description="Disordered" evidence="7">
    <location>
        <begin position="245"/>
        <end position="265"/>
    </location>
</feature>
<protein>
    <recommendedName>
        <fullName evidence="3 5">GTP cyclohydrolase 1 type 2 homolog</fullName>
    </recommendedName>
</protein>
<organism evidence="8">
    <name type="scientific">uncultured Nocardioidaceae bacterium</name>
    <dbReference type="NCBI Taxonomy" id="253824"/>
    <lineage>
        <taxon>Bacteria</taxon>
        <taxon>Bacillati</taxon>
        <taxon>Actinomycetota</taxon>
        <taxon>Actinomycetes</taxon>
        <taxon>Propionibacteriales</taxon>
        <taxon>Nocardioidaceae</taxon>
        <taxon>environmental samples</taxon>
    </lineage>
</organism>
<dbReference type="PIRSF" id="PIRSF037489">
    <property type="entry name" value="UCP037489_NIF3_YqfO"/>
    <property type="match status" value="1"/>
</dbReference>
<feature type="binding site" evidence="6">
    <location>
        <position position="356"/>
    </location>
    <ligand>
        <name>a divalent metal cation</name>
        <dbReference type="ChEBI" id="CHEBI:60240"/>
        <label>1</label>
    </ligand>
</feature>
<evidence type="ECO:0000256" key="5">
    <source>
        <dbReference type="PIRNR" id="PIRNR037489"/>
    </source>
</evidence>
<dbReference type="GO" id="GO:0016787">
    <property type="term" value="F:hydrolase activity"/>
    <property type="evidence" value="ECO:0007669"/>
    <property type="project" value="UniProtKB-KW"/>
</dbReference>
<keyword evidence="8" id="KW-0378">Hydrolase</keyword>
<dbReference type="Pfam" id="PF01784">
    <property type="entry name" value="DUF34_NIF3"/>
    <property type="match status" value="1"/>
</dbReference>
<sequence>MRLAGITALLDGWYDPSWAEPWDRVGLVCGDPEQEVRRVLFAVDPVEAVVEEALDLGADLLVVHHPLLLTPVSTIAATTAKGRALHRLVRGGTALFTAHTNADVPADGTNDALAGVLGLRDTRVLVPTGDTEGDEGLDKLVVLVPVTHADQVREAVTAAGAGAIGAYDSCSFTVRGEGRFRPLPGAEPVLGQVGGLEVVEECRVEAVLRRGLRHEVVTALRAAHPYEEPAFDLVELVDTGPPRTVAAGGPAAGRADDPAPGARGHGRVGTLPGTVRLGDLAATVAGVLPPTAHGVRVAGDLDRPVRTVAVGAGSGESLLEQARRSGADVYVTSDLKHHRAGEFLEDGGPALLDVAHWAAEWPWLPVVAEKVARAVREEGDTVVTRVSTLVTDPWTSRA</sequence>
<accession>A0A6J4MKZ1</accession>
<feature type="binding site" evidence="6">
    <location>
        <position position="65"/>
    </location>
    <ligand>
        <name>a divalent metal cation</name>
        <dbReference type="ChEBI" id="CHEBI:60240"/>
        <label>1</label>
    </ligand>
</feature>
<evidence type="ECO:0000256" key="2">
    <source>
        <dbReference type="ARBA" id="ARBA00011643"/>
    </source>
</evidence>
<dbReference type="InterPro" id="IPR036069">
    <property type="entry name" value="DUF34/NIF3_sf"/>
</dbReference>
<dbReference type="GO" id="GO:0005737">
    <property type="term" value="C:cytoplasm"/>
    <property type="evidence" value="ECO:0007669"/>
    <property type="project" value="TreeGrafter"/>
</dbReference>